<comment type="caution">
    <text evidence="2">The sequence shown here is derived from an EMBL/GenBank/DDBJ whole genome shotgun (WGS) entry which is preliminary data.</text>
</comment>
<feature type="region of interest" description="Disordered" evidence="1">
    <location>
        <begin position="200"/>
        <end position="305"/>
    </location>
</feature>
<dbReference type="InParanoid" id="A0A409XLJ6"/>
<name>A0A409XLJ6_PSICY</name>
<dbReference type="EMBL" id="NHYD01001269">
    <property type="protein sequence ID" value="PPQ91628.1"/>
    <property type="molecule type" value="Genomic_DNA"/>
</dbReference>
<feature type="compositionally biased region" description="Basic and acidic residues" evidence="1">
    <location>
        <begin position="47"/>
        <end position="62"/>
    </location>
</feature>
<feature type="region of interest" description="Disordered" evidence="1">
    <location>
        <begin position="111"/>
        <end position="148"/>
    </location>
</feature>
<reference evidence="2 3" key="1">
    <citation type="journal article" date="2018" name="Evol. Lett.">
        <title>Horizontal gene cluster transfer increased hallucinogenic mushroom diversity.</title>
        <authorList>
            <person name="Reynolds H.T."/>
            <person name="Vijayakumar V."/>
            <person name="Gluck-Thaler E."/>
            <person name="Korotkin H.B."/>
            <person name="Matheny P.B."/>
            <person name="Slot J.C."/>
        </authorList>
    </citation>
    <scope>NUCLEOTIDE SEQUENCE [LARGE SCALE GENOMIC DNA]</scope>
    <source>
        <strain evidence="2 3">2631</strain>
    </source>
</reference>
<accession>A0A409XLJ6</accession>
<dbReference type="AlphaFoldDB" id="A0A409XLJ6"/>
<sequence>PNSPEPCQDLWFKVYTLLKEGIEKGPTGKDVLRPRYDQVREAVVRFEDEERRKKQIEQEQRSKAAPTARKVNSRGEMTPAKSVRIDLSSQPIRGLRSTTRAVAAPDQVLWIGPPKKCPSATASGNTATSVVSDVEEVDKPKNKGKAKAVSKRTAARAVDSTDTDDDDIIMISTKKSETTSQANNSMDTDDDDIIMISTKKSETTSQANMKAPALDPPKQKGQTVPQATTSRVAAAASQPLLKNTSRPAAMASEPTPKAAKLAKRMPQAMTSRVAATASQLLLKNTSRPAAMASEPTPKAAKLAKR</sequence>
<feature type="region of interest" description="Disordered" evidence="1">
    <location>
        <begin position="47"/>
        <end position="81"/>
    </location>
</feature>
<feature type="non-terminal residue" evidence="2">
    <location>
        <position position="1"/>
    </location>
</feature>
<evidence type="ECO:0000313" key="2">
    <source>
        <dbReference type="EMBL" id="PPQ91628.1"/>
    </source>
</evidence>
<feature type="compositionally biased region" description="Polar residues" evidence="1">
    <location>
        <begin position="120"/>
        <end position="131"/>
    </location>
</feature>
<evidence type="ECO:0000256" key="1">
    <source>
        <dbReference type="SAM" id="MobiDB-lite"/>
    </source>
</evidence>
<evidence type="ECO:0000313" key="3">
    <source>
        <dbReference type="Proteomes" id="UP000283269"/>
    </source>
</evidence>
<keyword evidence="3" id="KW-1185">Reference proteome</keyword>
<feature type="compositionally biased region" description="Polar residues" evidence="1">
    <location>
        <begin position="220"/>
        <end position="231"/>
    </location>
</feature>
<organism evidence="2 3">
    <name type="scientific">Psilocybe cyanescens</name>
    <dbReference type="NCBI Taxonomy" id="93625"/>
    <lineage>
        <taxon>Eukaryota</taxon>
        <taxon>Fungi</taxon>
        <taxon>Dikarya</taxon>
        <taxon>Basidiomycota</taxon>
        <taxon>Agaricomycotina</taxon>
        <taxon>Agaricomycetes</taxon>
        <taxon>Agaricomycetidae</taxon>
        <taxon>Agaricales</taxon>
        <taxon>Agaricineae</taxon>
        <taxon>Strophariaceae</taxon>
        <taxon>Psilocybe</taxon>
    </lineage>
</organism>
<protein>
    <submittedName>
        <fullName evidence="2">Uncharacterized protein</fullName>
    </submittedName>
</protein>
<feature type="non-terminal residue" evidence="2">
    <location>
        <position position="305"/>
    </location>
</feature>
<gene>
    <name evidence="2" type="ORF">CVT25_012977</name>
</gene>
<dbReference type="Proteomes" id="UP000283269">
    <property type="component" value="Unassembled WGS sequence"/>
</dbReference>
<feature type="region of interest" description="Disordered" evidence="1">
    <location>
        <begin position="172"/>
        <end position="191"/>
    </location>
</feature>
<feature type="compositionally biased region" description="Polar residues" evidence="1">
    <location>
        <begin position="276"/>
        <end position="287"/>
    </location>
</feature>
<proteinExistence type="predicted"/>